<keyword evidence="3" id="KW-1185">Reference proteome</keyword>
<evidence type="ECO:0000256" key="1">
    <source>
        <dbReference type="SAM" id="Phobius"/>
    </source>
</evidence>
<keyword evidence="1" id="KW-1133">Transmembrane helix</keyword>
<dbReference type="PANTHER" id="PTHR34835">
    <property type="entry name" value="OS07G0283600 PROTEIN-RELATED"/>
    <property type="match status" value="1"/>
</dbReference>
<name>A0A2H5QQ55_CITUN</name>
<reference evidence="2 3" key="1">
    <citation type="journal article" date="2017" name="Front. Genet.">
        <title>Draft sequencing of the heterozygous diploid genome of Satsuma (Citrus unshiu Marc.) using a hybrid assembly approach.</title>
        <authorList>
            <person name="Shimizu T."/>
            <person name="Tanizawa Y."/>
            <person name="Mochizuki T."/>
            <person name="Nagasaki H."/>
            <person name="Yoshioka T."/>
            <person name="Toyoda A."/>
            <person name="Fujiyama A."/>
            <person name="Kaminuma E."/>
            <person name="Nakamura Y."/>
        </authorList>
    </citation>
    <scope>NUCLEOTIDE SEQUENCE [LARGE SCALE GENOMIC DNA]</scope>
    <source>
        <strain evidence="3">cv. Miyagawa wase</strain>
    </source>
</reference>
<dbReference type="PANTHER" id="PTHR34835:SF34">
    <property type="entry name" value="OS08G0555500 PROTEIN"/>
    <property type="match status" value="1"/>
</dbReference>
<organism evidence="2 3">
    <name type="scientific">Citrus unshiu</name>
    <name type="common">Satsuma mandarin</name>
    <name type="synonym">Citrus nobilis var. unshiu</name>
    <dbReference type="NCBI Taxonomy" id="55188"/>
    <lineage>
        <taxon>Eukaryota</taxon>
        <taxon>Viridiplantae</taxon>
        <taxon>Streptophyta</taxon>
        <taxon>Embryophyta</taxon>
        <taxon>Tracheophyta</taxon>
        <taxon>Spermatophyta</taxon>
        <taxon>Magnoliopsida</taxon>
        <taxon>eudicotyledons</taxon>
        <taxon>Gunneridae</taxon>
        <taxon>Pentapetalae</taxon>
        <taxon>rosids</taxon>
        <taxon>malvids</taxon>
        <taxon>Sapindales</taxon>
        <taxon>Rutaceae</taxon>
        <taxon>Aurantioideae</taxon>
        <taxon>Citrus</taxon>
    </lineage>
</organism>
<protein>
    <submittedName>
        <fullName evidence="2">Uncharacterized protein</fullName>
    </submittedName>
</protein>
<accession>A0A2H5QQ55</accession>
<dbReference type="AlphaFoldDB" id="A0A2H5QQ55"/>
<keyword evidence="1" id="KW-0812">Transmembrane</keyword>
<evidence type="ECO:0000313" key="2">
    <source>
        <dbReference type="EMBL" id="GAY66405.1"/>
    </source>
</evidence>
<feature type="transmembrane region" description="Helical" evidence="1">
    <location>
        <begin position="212"/>
        <end position="237"/>
    </location>
</feature>
<dbReference type="Proteomes" id="UP000236630">
    <property type="component" value="Unassembled WGS sequence"/>
</dbReference>
<dbReference type="CDD" id="cd00084">
    <property type="entry name" value="HMG-box_SF"/>
    <property type="match status" value="1"/>
</dbReference>
<comment type="caution">
    <text evidence="2">The sequence shown here is derived from an EMBL/GenBank/DDBJ whole genome shotgun (WGS) entry which is preliminary data.</text>
</comment>
<sequence length="404" mass="45915">MDIVFHTLQTESFLLISWRLDTVNGEAVRRMKANDKRACITREVRKELGLEFKNLPPAEKSKYVSQQHRVDKVAHNEAKFLTQCAPDRFAAAVGQLTDKQREVVCEMGLDNLIKLNCGRLKRKLCCWLVERTDVARCVIELNGSELQINANSFRYIMGVTDGGLPLLLEGDRSHVAAYLEKYNVTSSGINIKTLADILQNSREANEEFKVTFMLFTLCTVLCPPIGVHISSSFLFSLKDTQLINKRNWVTFCYNKLIQGITRYKVDHLAYVGGCVLYLEILFFNSIVYGGLRRDRSICLVALWNSCEMKRLIKWVEKKGVGPCKRRCSDELPGGSCISVEEDCNNNALICQHTNIVDDHLKNGIHQHRAGPFIVPMSVELRDVKLITYIMDEDLDEGYALNNIV</sequence>
<dbReference type="EMBL" id="BDQV01000574">
    <property type="protein sequence ID" value="GAY66405.1"/>
    <property type="molecule type" value="Genomic_DNA"/>
</dbReference>
<gene>
    <name evidence="2" type="ORF">CUMW_248490</name>
</gene>
<proteinExistence type="predicted"/>
<feature type="transmembrane region" description="Helical" evidence="1">
    <location>
        <begin position="268"/>
        <end position="291"/>
    </location>
</feature>
<keyword evidence="1" id="KW-0472">Membrane</keyword>
<evidence type="ECO:0000313" key="3">
    <source>
        <dbReference type="Proteomes" id="UP000236630"/>
    </source>
</evidence>
<dbReference type="STRING" id="55188.A0A2H5QQ55"/>